<name>A0A9P6WDD0_MAUEX</name>
<organism evidence="1 2">
    <name type="scientific">Maudiozyma exigua</name>
    <name type="common">Yeast</name>
    <name type="synonym">Kazachstania exigua</name>
    <dbReference type="NCBI Taxonomy" id="34358"/>
    <lineage>
        <taxon>Eukaryota</taxon>
        <taxon>Fungi</taxon>
        <taxon>Dikarya</taxon>
        <taxon>Ascomycota</taxon>
        <taxon>Saccharomycotina</taxon>
        <taxon>Saccharomycetes</taxon>
        <taxon>Saccharomycetales</taxon>
        <taxon>Saccharomycetaceae</taxon>
        <taxon>Maudiozyma</taxon>
    </lineage>
</organism>
<gene>
    <name evidence="1" type="ORF">C6P45_003094</name>
</gene>
<accession>A0A9P6WDD0</accession>
<sequence length="374" mass="43762">MKNDILIFNINNWEKYLTSKDGYCCLMNVNNNCCRFDENWKEIVLELESGSSIDHRRELLLHIYLFKRQPRKEPVDGKVVYGQRTRSIIDPFQCRLNDVTVTTIRETYTDWNRIDVTFPIVKACVQLSIEFYPASPILPDKLTAGTTVEDGELPYCMNLTVTHDLVVKSQELPRNVMEEVTSNISQPRRRLQPSIQTIGKFVKNIIHKPKQKHQSVENVTTDDYLYLDIDNPRASYTDSRQSSDLNDFQESVHTSLIEDELDIDQPMKISNYHILPLDATAKTFFKNFENRIIYNQNIDWTNIFEPSNVRTTGYIGNGKWVSSQVSGALLFWYLQEHVKSIKPPKRPPKFCPKGVLWEEYYLMNQNELLQQYSR</sequence>
<evidence type="ECO:0000313" key="2">
    <source>
        <dbReference type="Proteomes" id="UP000750334"/>
    </source>
</evidence>
<proteinExistence type="predicted"/>
<dbReference type="Proteomes" id="UP000750334">
    <property type="component" value="Unassembled WGS sequence"/>
</dbReference>
<dbReference type="OrthoDB" id="4068241at2759"/>
<keyword evidence="2" id="KW-1185">Reference proteome</keyword>
<evidence type="ECO:0000313" key="1">
    <source>
        <dbReference type="EMBL" id="KAG0669930.1"/>
    </source>
</evidence>
<comment type="caution">
    <text evidence="1">The sequence shown here is derived from an EMBL/GenBank/DDBJ whole genome shotgun (WGS) entry which is preliminary data.</text>
</comment>
<protein>
    <submittedName>
        <fullName evidence="1">Uncharacterized protein</fullName>
    </submittedName>
</protein>
<dbReference type="AlphaFoldDB" id="A0A9P6WDD0"/>
<reference evidence="1 2" key="1">
    <citation type="submission" date="2020-11" db="EMBL/GenBank/DDBJ databases">
        <title>Kefir isolates.</title>
        <authorList>
            <person name="Marcisauskas S."/>
            <person name="Kim Y."/>
            <person name="Blasche S."/>
        </authorList>
    </citation>
    <scope>NUCLEOTIDE SEQUENCE [LARGE SCALE GENOMIC DNA]</scope>
    <source>
        <strain evidence="1 2">OG2</strain>
    </source>
</reference>
<dbReference type="EMBL" id="PUHR01000030">
    <property type="protein sequence ID" value="KAG0669930.1"/>
    <property type="molecule type" value="Genomic_DNA"/>
</dbReference>